<dbReference type="GO" id="GO:0005829">
    <property type="term" value="C:cytosol"/>
    <property type="evidence" value="ECO:0000318"/>
    <property type="project" value="GO_Central"/>
</dbReference>
<name>Q6ZEI8_SYNY3</name>
<geneLocation type="plasmid" evidence="9 10">
    <name>pSYSA</name>
</geneLocation>
<accession>Q6ZEI8</accession>
<evidence type="ECO:0000256" key="2">
    <source>
        <dbReference type="ARBA" id="ARBA00022801"/>
    </source>
</evidence>
<dbReference type="InterPro" id="IPR017575">
    <property type="entry name" value="CRISPR-assoc_helicase_Cas3"/>
</dbReference>
<dbReference type="GO" id="GO:0003676">
    <property type="term" value="F:nucleic acid binding"/>
    <property type="evidence" value="ECO:0007669"/>
    <property type="project" value="InterPro"/>
</dbReference>
<dbReference type="SUPFAM" id="SSF52540">
    <property type="entry name" value="P-loop containing nucleoside triphosphate hydrolases"/>
    <property type="match status" value="1"/>
</dbReference>
<dbReference type="InterPro" id="IPR014001">
    <property type="entry name" value="Helicase_ATP-bd"/>
</dbReference>
<evidence type="ECO:0000313" key="9">
    <source>
        <dbReference type="EMBL" id="BAD01912.1"/>
    </source>
</evidence>
<keyword evidence="4" id="KW-0067">ATP-binding</keyword>
<dbReference type="PROSITE" id="PS51192">
    <property type="entry name" value="HELICASE_ATP_BIND_1"/>
    <property type="match status" value="1"/>
</dbReference>
<dbReference type="PROSITE" id="PS51194">
    <property type="entry name" value="HELICASE_CTER"/>
    <property type="match status" value="1"/>
</dbReference>
<dbReference type="NCBIfam" id="TIGR03158">
    <property type="entry name" value="cas3_cyano"/>
    <property type="match status" value="1"/>
</dbReference>
<keyword evidence="2" id="KW-0378">Hydrolase</keyword>
<evidence type="ECO:0008006" key="11">
    <source>
        <dbReference type="Google" id="ProtNLM"/>
    </source>
</evidence>
<dbReference type="Pfam" id="PF22590">
    <property type="entry name" value="Cas3-like_C_2"/>
    <property type="match status" value="1"/>
</dbReference>
<dbReference type="PANTHER" id="PTHR47959:SF13">
    <property type="entry name" value="ATP-DEPENDENT RNA HELICASE RHLE"/>
    <property type="match status" value="1"/>
</dbReference>
<dbReference type="EnsemblBacteria" id="BAD01912">
    <property type="protein sequence ID" value="BAD01912"/>
    <property type="gene ID" value="BAD01912"/>
</dbReference>
<dbReference type="SMART" id="SM00487">
    <property type="entry name" value="DEXDc"/>
    <property type="match status" value="1"/>
</dbReference>
<dbReference type="SMR" id="Q6ZEI8"/>
<evidence type="ECO:0000259" key="8">
    <source>
        <dbReference type="PROSITE" id="PS51194"/>
    </source>
</evidence>
<comment type="similarity">
    <text evidence="6">Belongs to the DEAD box helicase family.</text>
</comment>
<dbReference type="KEGG" id="syn:slr7010"/>
<keyword evidence="9" id="KW-0614">Plasmid</keyword>
<feature type="domain" description="Helicase C-terminal" evidence="8">
    <location>
        <begin position="302"/>
        <end position="466"/>
    </location>
</feature>
<dbReference type="EMBL" id="AP004311">
    <property type="protein sequence ID" value="BAD01912.1"/>
    <property type="molecule type" value="Genomic_DNA"/>
</dbReference>
<evidence type="ECO:0000256" key="6">
    <source>
        <dbReference type="ARBA" id="ARBA00038437"/>
    </source>
</evidence>
<dbReference type="InterPro" id="IPR054712">
    <property type="entry name" value="Cas3-like_dom"/>
</dbReference>
<dbReference type="GO" id="GO:0003724">
    <property type="term" value="F:RNA helicase activity"/>
    <property type="evidence" value="ECO:0000318"/>
    <property type="project" value="GO_Central"/>
</dbReference>
<dbReference type="InterPro" id="IPR011545">
    <property type="entry name" value="DEAD/DEAH_box_helicase_dom"/>
</dbReference>
<gene>
    <name evidence="9" type="ordered locus">slr7010</name>
</gene>
<evidence type="ECO:0000256" key="3">
    <source>
        <dbReference type="ARBA" id="ARBA00022806"/>
    </source>
</evidence>
<keyword evidence="5" id="KW-0051">Antiviral defense</keyword>
<dbReference type="SMART" id="SM00490">
    <property type="entry name" value="HELICc"/>
    <property type="match status" value="1"/>
</dbReference>
<evidence type="ECO:0000256" key="5">
    <source>
        <dbReference type="ARBA" id="ARBA00023118"/>
    </source>
</evidence>
<dbReference type="GO" id="GO:0005524">
    <property type="term" value="F:ATP binding"/>
    <property type="evidence" value="ECO:0007669"/>
    <property type="project" value="UniProtKB-KW"/>
</dbReference>
<dbReference type="Proteomes" id="UP000001425">
    <property type="component" value="Plasmid pSYSA"/>
</dbReference>
<dbReference type="InterPro" id="IPR027417">
    <property type="entry name" value="P-loop_NTPase"/>
</dbReference>
<keyword evidence="1" id="KW-0547">Nucleotide-binding</keyword>
<dbReference type="GO" id="GO:0016787">
    <property type="term" value="F:hydrolase activity"/>
    <property type="evidence" value="ECO:0007669"/>
    <property type="project" value="UniProtKB-KW"/>
</dbReference>
<keyword evidence="10" id="KW-1185">Reference proteome</keyword>
<protein>
    <recommendedName>
        <fullName evidence="11">CRISPR-associated helicase Cas3</fullName>
    </recommendedName>
</protein>
<evidence type="ECO:0000256" key="4">
    <source>
        <dbReference type="ARBA" id="ARBA00022840"/>
    </source>
</evidence>
<dbReference type="GO" id="GO:0051607">
    <property type="term" value="P:defense response to virus"/>
    <property type="evidence" value="ECO:0007669"/>
    <property type="project" value="UniProtKB-KW"/>
</dbReference>
<dbReference type="Gene3D" id="3.40.50.300">
    <property type="entry name" value="P-loop containing nucleotide triphosphate hydrolases"/>
    <property type="match status" value="2"/>
</dbReference>
<evidence type="ECO:0000313" key="10">
    <source>
        <dbReference type="Proteomes" id="UP000001425"/>
    </source>
</evidence>
<organism evidence="9 10">
    <name type="scientific">Synechocystis sp. (strain ATCC 27184 / PCC 6803 / Kazusa)</name>
    <dbReference type="NCBI Taxonomy" id="1111708"/>
    <lineage>
        <taxon>Bacteria</taxon>
        <taxon>Bacillati</taxon>
        <taxon>Cyanobacteriota</taxon>
        <taxon>Cyanophyceae</taxon>
        <taxon>Synechococcales</taxon>
        <taxon>Merismopediaceae</taxon>
        <taxon>Synechocystis</taxon>
    </lineage>
</organism>
<dbReference type="InterPro" id="IPR050079">
    <property type="entry name" value="DEAD_box_RNA_helicase"/>
</dbReference>
<feature type="domain" description="Helicase ATP-binding" evidence="7">
    <location>
        <begin position="64"/>
        <end position="261"/>
    </location>
</feature>
<dbReference type="PANTHER" id="PTHR47959">
    <property type="entry name" value="ATP-DEPENDENT RNA HELICASE RHLE-RELATED"/>
    <property type="match status" value="1"/>
</dbReference>
<dbReference type="AlphaFoldDB" id="Q6ZEI8"/>
<dbReference type="InParanoid" id="Q6ZEI8"/>
<dbReference type="InterPro" id="IPR001650">
    <property type="entry name" value="Helicase_C-like"/>
</dbReference>
<evidence type="ECO:0000256" key="1">
    <source>
        <dbReference type="ARBA" id="ARBA00022741"/>
    </source>
</evidence>
<reference evidence="9 10" key="1">
    <citation type="journal article" date="2003" name="DNA Res.">
        <title>Structural analysis of four large plasmids harboring in a unicellular cyanobacterium, Synechocystis sp. PCC 6803.</title>
        <authorList>
            <person name="Kaneko T."/>
            <person name="Nakamura Y."/>
            <person name="Sasamoto S."/>
            <person name="Watanabe A."/>
            <person name="Kohara M."/>
            <person name="Matsumoto M."/>
            <person name="Shimpo S."/>
            <person name="Yamada M."/>
            <person name="Tabata S."/>
        </authorList>
    </citation>
    <scope>NUCLEOTIDE SEQUENCE [LARGE SCALE GENOMIC DNA]</scope>
    <source>
        <strain evidence="10">ATCC 27184 / PCC 6803 / Kazusa</strain>
    </source>
</reference>
<keyword evidence="3" id="KW-0347">Helicase</keyword>
<evidence type="ECO:0000259" key="7">
    <source>
        <dbReference type="PROSITE" id="PS51192"/>
    </source>
</evidence>
<dbReference type="Pfam" id="PF00270">
    <property type="entry name" value="DEAD"/>
    <property type="match status" value="1"/>
</dbReference>
<sequence length="722" mass="82327">MSLPKVGAMKVQVKPLYAKLNEGLGQCPLGCQSVCTVREQAPEMQPPDGCSCPLYDHQAQTYALTTAGDTDIIFNRVATGGGKSLGATLPALLPKVHPDFRVMGLYPTIELVEDQYRQQQQYHQMFGLNAEKRVDRLYGAELARRISEKDSNRFQELLKSIEQKPVIQTNPDIFHYITHFRYRDNARSQSELPMVMAKFPDLWVFDEFHIFGEHQMAAALNSLLLIRHATQSKRKFLFTSATPKTSFVESLKNSGFKIAEIQGEYSDRPQQGYRQILQNINLEFVHLKDTDTESWLLAQSQNLRDLLHQEKNGRGLIIVNSVAAAGHLCRNLSKILPDVEVREISGRCDRQERQQTQTYLQKSEKSVLVVATSAVDVGVDFKIHVLICESSDSATVIQRLGRLGRHGGFQQYQAYVLIPSQTQWVIASLKEELEEDSSIDRLELSTVIETAFNAPQEFKQYQKIWGELQAQGMLYQMVYGGSRSESKDNLAVTQDLRDRMIESLEKIYQKQINGFGRWWGLSNDAVGKATQEELLRFRGGSSLQSGIWDGDRLYSYDLLKVLTYATVEVIDREIFLEAAQKLNHGIEEFPEQYLTGYFKITKWLDQRLNFSLFSTHSHLASCQLMLLDRLQLKGHIQPELSRCLGRRKYLAYLVPINRNNPSSHWDISRKLRLSPLFGLYRLTDSGGNAYGCAFNHDALLLEALKWRLGDFCKQATSQSLIF</sequence>
<proteinExistence type="inferred from homology"/>